<feature type="compositionally biased region" description="Low complexity" evidence="1">
    <location>
        <begin position="7"/>
        <end position="38"/>
    </location>
</feature>
<dbReference type="Proteomes" id="UP000485058">
    <property type="component" value="Unassembled WGS sequence"/>
</dbReference>
<keyword evidence="3" id="KW-1185">Reference proteome</keyword>
<reference evidence="2 3" key="1">
    <citation type="submission" date="2020-02" db="EMBL/GenBank/DDBJ databases">
        <title>Draft genome sequence of Haematococcus lacustris strain NIES-144.</title>
        <authorList>
            <person name="Morimoto D."/>
            <person name="Nakagawa S."/>
            <person name="Yoshida T."/>
            <person name="Sawayama S."/>
        </authorList>
    </citation>
    <scope>NUCLEOTIDE SEQUENCE [LARGE SCALE GENOMIC DNA]</scope>
    <source>
        <strain evidence="2 3">NIES-144</strain>
    </source>
</reference>
<sequence length="138" mass="14337">AQCPSSCGPAAAGPRPQQAHGQQHAACPAEQAGAQWQRGGRGHRHGAAGRCNGPARVQGPAAGGGALRVDRTQRTHPAALTAGLQAFEHHTSMRRFGIQTRITVMCTLPDHTEAGINSQTGRDIPNNALVGSMGLYHP</sequence>
<feature type="non-terminal residue" evidence="2">
    <location>
        <position position="1"/>
    </location>
</feature>
<accession>A0A6A0AE50</accession>
<organism evidence="2 3">
    <name type="scientific">Haematococcus lacustris</name>
    <name type="common">Green alga</name>
    <name type="synonym">Haematococcus pluvialis</name>
    <dbReference type="NCBI Taxonomy" id="44745"/>
    <lineage>
        <taxon>Eukaryota</taxon>
        <taxon>Viridiplantae</taxon>
        <taxon>Chlorophyta</taxon>
        <taxon>core chlorophytes</taxon>
        <taxon>Chlorophyceae</taxon>
        <taxon>CS clade</taxon>
        <taxon>Chlamydomonadales</taxon>
        <taxon>Haematococcaceae</taxon>
        <taxon>Haematococcus</taxon>
    </lineage>
</organism>
<evidence type="ECO:0000313" key="3">
    <source>
        <dbReference type="Proteomes" id="UP000485058"/>
    </source>
</evidence>
<gene>
    <name evidence="2" type="ORF">HaLaN_30154</name>
</gene>
<evidence type="ECO:0000313" key="2">
    <source>
        <dbReference type="EMBL" id="GFH31170.1"/>
    </source>
</evidence>
<dbReference type="EMBL" id="BLLF01005415">
    <property type="protein sequence ID" value="GFH31170.1"/>
    <property type="molecule type" value="Genomic_DNA"/>
</dbReference>
<dbReference type="AlphaFoldDB" id="A0A6A0AE50"/>
<comment type="caution">
    <text evidence="2">The sequence shown here is derived from an EMBL/GenBank/DDBJ whole genome shotgun (WGS) entry which is preliminary data.</text>
</comment>
<protein>
    <submittedName>
        <fullName evidence="2">Uncharacterized protein</fullName>
    </submittedName>
</protein>
<name>A0A6A0AE50_HAELA</name>
<evidence type="ECO:0000256" key="1">
    <source>
        <dbReference type="SAM" id="MobiDB-lite"/>
    </source>
</evidence>
<feature type="region of interest" description="Disordered" evidence="1">
    <location>
        <begin position="1"/>
        <end position="65"/>
    </location>
</feature>
<proteinExistence type="predicted"/>